<accession>A0A9X2X7D4</accession>
<name>A0A9X2X7D4_9HYPH</name>
<dbReference type="PANTHER" id="PTHR43335">
    <property type="entry name" value="ABC TRANSPORTER, ATP-BINDING PROTEIN"/>
    <property type="match status" value="1"/>
</dbReference>
<keyword evidence="3" id="KW-0547">Nucleotide-binding</keyword>
<evidence type="ECO:0000259" key="5">
    <source>
        <dbReference type="PROSITE" id="PS50893"/>
    </source>
</evidence>
<dbReference type="CDD" id="cd03230">
    <property type="entry name" value="ABC_DR_subfamily_A"/>
    <property type="match status" value="1"/>
</dbReference>
<dbReference type="Pfam" id="PF00005">
    <property type="entry name" value="ABC_tran"/>
    <property type="match status" value="1"/>
</dbReference>
<protein>
    <submittedName>
        <fullName evidence="6">ABC transporter ATP-binding protein</fullName>
    </submittedName>
</protein>
<sequence>MSTVIETKGLVKRYGRIAAVDGVDLTVEKGEVFGLLGPNGSGKTTTILLLLGLTEPTAGTVRVLGLDPLRNPLAVKRRVGYMPDQIGFYDNLTGRENLLYTARLLGLSGAEASKRIDEALERVRLVEAGERRVSTYSRGMRQRLGLAEVLIKQAEIAILDEPTSGLDPQSTQELLDLILALSREGMTIVLSSHLLAMVQSVCDRVALFSRGRIGLSGRVEDLTSDVLGGTHVVEVEAQDVDLAQALADAPHITGVTQQRPGLWRVDADEDARPEIARRVVMAGGRLTAMSIRHTTLDEVYVRFFEEDRHHAAAA</sequence>
<keyword evidence="4 6" id="KW-0067">ATP-binding</keyword>
<dbReference type="PANTHER" id="PTHR43335:SF11">
    <property type="entry name" value="ABC TRANSPORTER RELATED"/>
    <property type="match status" value="1"/>
</dbReference>
<keyword evidence="7" id="KW-1185">Reference proteome</keyword>
<dbReference type="RefSeq" id="WP_261513694.1">
    <property type="nucleotide sequence ID" value="NZ_JAODNV010000003.1"/>
</dbReference>
<comment type="similarity">
    <text evidence="1">Belongs to the ABC transporter superfamily.</text>
</comment>
<proteinExistence type="inferred from homology"/>
<dbReference type="GO" id="GO:0005524">
    <property type="term" value="F:ATP binding"/>
    <property type="evidence" value="ECO:0007669"/>
    <property type="project" value="UniProtKB-KW"/>
</dbReference>
<feature type="domain" description="ABC transporter" evidence="5">
    <location>
        <begin position="5"/>
        <end position="235"/>
    </location>
</feature>
<dbReference type="SMART" id="SM00382">
    <property type="entry name" value="AAA"/>
    <property type="match status" value="1"/>
</dbReference>
<dbReference type="InterPro" id="IPR003439">
    <property type="entry name" value="ABC_transporter-like_ATP-bd"/>
</dbReference>
<evidence type="ECO:0000256" key="4">
    <source>
        <dbReference type="ARBA" id="ARBA00022840"/>
    </source>
</evidence>
<evidence type="ECO:0000313" key="6">
    <source>
        <dbReference type="EMBL" id="MCT8989025.1"/>
    </source>
</evidence>
<reference evidence="6" key="1">
    <citation type="submission" date="2022-08" db="EMBL/GenBank/DDBJ databases">
        <title>Chelativorans sichuanense sp. nov., a paraffin oil-degrading bacterium isolated from a mixture of oil-based drill cuttings and paddy soil.</title>
        <authorList>
            <person name="Yu J."/>
            <person name="Liu H."/>
            <person name="Chen Q."/>
        </authorList>
    </citation>
    <scope>NUCLEOTIDE SEQUENCE</scope>
    <source>
        <strain evidence="6">SCAU 2101</strain>
    </source>
</reference>
<gene>
    <name evidence="6" type="ORF">NYR54_01775</name>
</gene>
<dbReference type="GO" id="GO:0016887">
    <property type="term" value="F:ATP hydrolysis activity"/>
    <property type="evidence" value="ECO:0007669"/>
    <property type="project" value="InterPro"/>
</dbReference>
<dbReference type="InterPro" id="IPR003593">
    <property type="entry name" value="AAA+_ATPase"/>
</dbReference>
<dbReference type="AlphaFoldDB" id="A0A9X2X7D4"/>
<comment type="caution">
    <text evidence="6">The sequence shown here is derived from an EMBL/GenBank/DDBJ whole genome shotgun (WGS) entry which is preliminary data.</text>
</comment>
<dbReference type="Proteomes" id="UP001149009">
    <property type="component" value="Unassembled WGS sequence"/>
</dbReference>
<dbReference type="EMBL" id="JAODNV010000003">
    <property type="protein sequence ID" value="MCT8989025.1"/>
    <property type="molecule type" value="Genomic_DNA"/>
</dbReference>
<dbReference type="PROSITE" id="PS50893">
    <property type="entry name" value="ABC_TRANSPORTER_2"/>
    <property type="match status" value="1"/>
</dbReference>
<evidence type="ECO:0000256" key="1">
    <source>
        <dbReference type="ARBA" id="ARBA00005417"/>
    </source>
</evidence>
<organism evidence="6 7">
    <name type="scientific">Chelativorans petroleitrophicus</name>
    <dbReference type="NCBI Taxonomy" id="2975484"/>
    <lineage>
        <taxon>Bacteria</taxon>
        <taxon>Pseudomonadati</taxon>
        <taxon>Pseudomonadota</taxon>
        <taxon>Alphaproteobacteria</taxon>
        <taxon>Hyphomicrobiales</taxon>
        <taxon>Phyllobacteriaceae</taxon>
        <taxon>Chelativorans</taxon>
    </lineage>
</organism>
<evidence type="ECO:0000256" key="2">
    <source>
        <dbReference type="ARBA" id="ARBA00022448"/>
    </source>
</evidence>
<dbReference type="SUPFAM" id="SSF52540">
    <property type="entry name" value="P-loop containing nucleoside triphosphate hydrolases"/>
    <property type="match status" value="1"/>
</dbReference>
<evidence type="ECO:0000313" key="7">
    <source>
        <dbReference type="Proteomes" id="UP001149009"/>
    </source>
</evidence>
<keyword evidence="2" id="KW-0813">Transport</keyword>
<dbReference type="InterPro" id="IPR027417">
    <property type="entry name" value="P-loop_NTPase"/>
</dbReference>
<dbReference type="Gene3D" id="3.40.50.300">
    <property type="entry name" value="P-loop containing nucleotide triphosphate hydrolases"/>
    <property type="match status" value="1"/>
</dbReference>
<evidence type="ECO:0000256" key="3">
    <source>
        <dbReference type="ARBA" id="ARBA00022741"/>
    </source>
</evidence>